<accession>A0A3N7QH74</accession>
<evidence type="ECO:0000313" key="2">
    <source>
        <dbReference type="Proteomes" id="UP000473470"/>
    </source>
</evidence>
<dbReference type="AlphaFoldDB" id="A0A3N7QH74"/>
<organism evidence="1 2">
    <name type="scientific">Burkholderia stagnalis</name>
    <dbReference type="NCBI Taxonomy" id="1503054"/>
    <lineage>
        <taxon>Bacteria</taxon>
        <taxon>Pseudomonadati</taxon>
        <taxon>Pseudomonadota</taxon>
        <taxon>Betaproteobacteria</taxon>
        <taxon>Burkholderiales</taxon>
        <taxon>Burkholderiaceae</taxon>
        <taxon>Burkholderia</taxon>
        <taxon>Burkholderia cepacia complex</taxon>
    </lineage>
</organism>
<evidence type="ECO:0008006" key="3">
    <source>
        <dbReference type="Google" id="ProtNLM"/>
    </source>
</evidence>
<gene>
    <name evidence="1" type="ORF">F7R25_10145</name>
</gene>
<dbReference type="EMBL" id="VZOK01000012">
    <property type="protein sequence ID" value="KAB0638832.1"/>
    <property type="molecule type" value="Genomic_DNA"/>
</dbReference>
<proteinExistence type="predicted"/>
<reference evidence="1 2" key="1">
    <citation type="submission" date="2019-09" db="EMBL/GenBank/DDBJ databases">
        <title>Draft genome sequences of 48 bacterial type strains from the CCUG.</title>
        <authorList>
            <person name="Tunovic T."/>
            <person name="Pineiro-Iglesias B."/>
            <person name="Unosson C."/>
            <person name="Inganas E."/>
            <person name="Ohlen M."/>
            <person name="Cardew S."/>
            <person name="Jensie-Markopoulos S."/>
            <person name="Salva-Serra F."/>
            <person name="Jaen-Luchoro D."/>
            <person name="Karlsson R."/>
            <person name="Svensson-Stadler L."/>
            <person name="Chun J."/>
            <person name="Moore E."/>
        </authorList>
    </citation>
    <scope>NUCLEOTIDE SEQUENCE [LARGE SCALE GENOMIC DNA]</scope>
    <source>
        <strain evidence="1 2">CCUG 65686</strain>
    </source>
</reference>
<dbReference type="Proteomes" id="UP000473470">
    <property type="component" value="Unassembled WGS sequence"/>
</dbReference>
<comment type="caution">
    <text evidence="1">The sequence shown here is derived from an EMBL/GenBank/DDBJ whole genome shotgun (WGS) entry which is preliminary data.</text>
</comment>
<dbReference type="RefSeq" id="WP_081059602.1">
    <property type="nucleotide sequence ID" value="NZ_LOYZ01000061.1"/>
</dbReference>
<sequence>MVDVVAMMDYAFLKQQKEAMMTRHAHAIEGTVAILDVETEAALRSAVGAATMLGPDRARALLRLSDEQLGRLFKIGIAQVIDVAATVTFGIAAAATRDKKKSADPARHAKPAARTDGVSADFERRALSERQTLVAEGRLLPAIEVRVGLGITRQALNKAVASGRMFTLDVGAGQYYPAFYLAGDIDRKTLGKVTQRLGSLPGWSKWQFFTAPKASLGNITPLDALSRGKVEQVERAAVAFAER</sequence>
<evidence type="ECO:0000313" key="1">
    <source>
        <dbReference type="EMBL" id="KAB0638832.1"/>
    </source>
</evidence>
<name>A0A3N7QH74_9BURK</name>
<protein>
    <recommendedName>
        <fullName evidence="3">DUF2384 domain-containing protein</fullName>
    </recommendedName>
</protein>